<evidence type="ECO:0000313" key="4">
    <source>
        <dbReference type="Proteomes" id="UP001322138"/>
    </source>
</evidence>
<comment type="caution">
    <text evidence="3">The sequence shown here is derived from an EMBL/GenBank/DDBJ whole genome shotgun (WGS) entry which is preliminary data.</text>
</comment>
<name>A0ABR0FUY6_9PEZI</name>
<proteinExistence type="predicted"/>
<dbReference type="Proteomes" id="UP001322138">
    <property type="component" value="Unassembled WGS sequence"/>
</dbReference>
<reference evidence="3 4" key="1">
    <citation type="journal article" date="2023" name="bioRxiv">
        <title>High-quality genome assemblies of four members of thePodospora anserinaspecies complex.</title>
        <authorList>
            <person name="Ament-Velasquez S.L."/>
            <person name="Vogan A.A."/>
            <person name="Wallerman O."/>
            <person name="Hartmann F."/>
            <person name="Gautier V."/>
            <person name="Silar P."/>
            <person name="Giraud T."/>
            <person name="Johannesson H."/>
        </authorList>
    </citation>
    <scope>NUCLEOTIDE SEQUENCE [LARGE SCALE GENOMIC DNA]</scope>
    <source>
        <strain evidence="3 4">CBS 112042</strain>
    </source>
</reference>
<organism evidence="3 4">
    <name type="scientific">Podospora bellae-mahoneyi</name>
    <dbReference type="NCBI Taxonomy" id="2093777"/>
    <lineage>
        <taxon>Eukaryota</taxon>
        <taxon>Fungi</taxon>
        <taxon>Dikarya</taxon>
        <taxon>Ascomycota</taxon>
        <taxon>Pezizomycotina</taxon>
        <taxon>Sordariomycetes</taxon>
        <taxon>Sordariomycetidae</taxon>
        <taxon>Sordariales</taxon>
        <taxon>Podosporaceae</taxon>
        <taxon>Podospora</taxon>
    </lineage>
</organism>
<evidence type="ECO:0000256" key="2">
    <source>
        <dbReference type="SAM" id="MobiDB-lite"/>
    </source>
</evidence>
<dbReference type="RefSeq" id="XP_062736502.1">
    <property type="nucleotide sequence ID" value="XM_062871756.1"/>
</dbReference>
<dbReference type="EMBL" id="JAFFGZ010000001">
    <property type="protein sequence ID" value="KAK4647526.1"/>
    <property type="molecule type" value="Genomic_DNA"/>
</dbReference>
<feature type="coiled-coil region" evidence="1">
    <location>
        <begin position="208"/>
        <end position="235"/>
    </location>
</feature>
<sequence>MQKIDCWQPFGDATKDVPQAPPFVKKGVHYCHCDLPLERRIAGPTSKRPESPYWGCAKWQPEGQHGAYKAWIWEGDMENAHRKWERANGSEPCVTKRWLAETAEGRCFEGGGLGKVAGNGRKRRSQMGNGKGLREMLGSIDVKAEEVEDDDDFIDRDKDTHWGRTSWQQVEGDGEEDEGEEKSTVKAHHFIDLTTSDQEDEQSDHRRLRALQMEVKALKKENEVLKVENKALAKDLEGEKEVVELKNRETAILNEKVEAREDLIRQLKGEGAVVKKQEE</sequence>
<evidence type="ECO:0000313" key="3">
    <source>
        <dbReference type="EMBL" id="KAK4647526.1"/>
    </source>
</evidence>
<gene>
    <name evidence="3" type="ORF">QC761_0001870</name>
</gene>
<dbReference type="GeneID" id="87890811"/>
<keyword evidence="1" id="KW-0175">Coiled coil</keyword>
<feature type="region of interest" description="Disordered" evidence="2">
    <location>
        <begin position="151"/>
        <end position="204"/>
    </location>
</feature>
<evidence type="ECO:0000256" key="1">
    <source>
        <dbReference type="SAM" id="Coils"/>
    </source>
</evidence>
<accession>A0ABR0FUY6</accession>
<protein>
    <submittedName>
        <fullName evidence="3">Uncharacterized protein</fullName>
    </submittedName>
</protein>
<keyword evidence="4" id="KW-1185">Reference proteome</keyword>